<feature type="domain" description="Small-subunit processome Utp12" evidence="7">
    <location>
        <begin position="534"/>
        <end position="650"/>
    </location>
</feature>
<keyword evidence="3" id="KW-0677">Repeat</keyword>
<dbReference type="Proteomes" id="UP000054270">
    <property type="component" value="Unassembled WGS sequence"/>
</dbReference>
<dbReference type="OrthoDB" id="30195at2759"/>
<evidence type="ECO:0000256" key="6">
    <source>
        <dbReference type="SAM" id="MobiDB-lite"/>
    </source>
</evidence>
<feature type="region of interest" description="Disordered" evidence="6">
    <location>
        <begin position="661"/>
        <end position="762"/>
    </location>
</feature>
<dbReference type="PANTHER" id="PTHR44267:SF1">
    <property type="entry name" value="WD REPEAT-CONTAINING PROTEIN 43"/>
    <property type="match status" value="1"/>
</dbReference>
<dbReference type="InterPro" id="IPR007148">
    <property type="entry name" value="SSU_processome_Utp12"/>
</dbReference>
<dbReference type="GO" id="GO:0000462">
    <property type="term" value="P:maturation of SSU-rRNA from tricistronic rRNA transcript (SSU-rRNA, 5.8S rRNA, LSU-rRNA)"/>
    <property type="evidence" value="ECO:0007669"/>
    <property type="project" value="TreeGrafter"/>
</dbReference>
<feature type="compositionally biased region" description="Acidic residues" evidence="6">
    <location>
        <begin position="686"/>
        <end position="738"/>
    </location>
</feature>
<keyword evidence="4" id="KW-0539">Nucleus</keyword>
<comment type="subcellular location">
    <subcellularLocation>
        <location evidence="1">Nucleus</location>
    </subcellularLocation>
</comment>
<dbReference type="PROSITE" id="PS00678">
    <property type="entry name" value="WD_REPEATS_1"/>
    <property type="match status" value="1"/>
</dbReference>
<evidence type="ECO:0000259" key="7">
    <source>
        <dbReference type="Pfam" id="PF04003"/>
    </source>
</evidence>
<feature type="region of interest" description="Disordered" evidence="6">
    <location>
        <begin position="86"/>
        <end position="114"/>
    </location>
</feature>
<evidence type="ECO:0000256" key="3">
    <source>
        <dbReference type="ARBA" id="ARBA00022737"/>
    </source>
</evidence>
<feature type="compositionally biased region" description="Low complexity" evidence="6">
    <location>
        <begin position="1"/>
        <end position="24"/>
    </location>
</feature>
<dbReference type="InterPro" id="IPR036322">
    <property type="entry name" value="WD40_repeat_dom_sf"/>
</dbReference>
<reference evidence="9" key="1">
    <citation type="submission" date="2014-04" db="EMBL/GenBank/DDBJ databases">
        <title>Evolutionary Origins and Diversification of the Mycorrhizal Mutualists.</title>
        <authorList>
            <consortium name="DOE Joint Genome Institute"/>
            <consortium name="Mycorrhizal Genomics Consortium"/>
            <person name="Kohler A."/>
            <person name="Kuo A."/>
            <person name="Nagy L.G."/>
            <person name="Floudas D."/>
            <person name="Copeland A."/>
            <person name="Barry K.W."/>
            <person name="Cichocki N."/>
            <person name="Veneault-Fourrey C."/>
            <person name="LaButti K."/>
            <person name="Lindquist E.A."/>
            <person name="Lipzen A."/>
            <person name="Lundell T."/>
            <person name="Morin E."/>
            <person name="Murat C."/>
            <person name="Riley R."/>
            <person name="Ohm R."/>
            <person name="Sun H."/>
            <person name="Tunlid A."/>
            <person name="Henrissat B."/>
            <person name="Grigoriev I.V."/>
            <person name="Hibbett D.S."/>
            <person name="Martin F."/>
        </authorList>
    </citation>
    <scope>NUCLEOTIDE SEQUENCE [LARGE SCALE GENOMIC DNA]</scope>
    <source>
        <strain evidence="9">FD-334 SS-4</strain>
    </source>
</reference>
<evidence type="ECO:0000256" key="1">
    <source>
        <dbReference type="ARBA" id="ARBA00004123"/>
    </source>
</evidence>
<dbReference type="SUPFAM" id="SSF50978">
    <property type="entry name" value="WD40 repeat-like"/>
    <property type="match status" value="1"/>
</dbReference>
<dbReference type="Pfam" id="PF00400">
    <property type="entry name" value="WD40"/>
    <property type="match status" value="1"/>
</dbReference>
<feature type="compositionally biased region" description="Basic and acidic residues" evidence="6">
    <location>
        <begin position="676"/>
        <end position="685"/>
    </location>
</feature>
<dbReference type="InterPro" id="IPR019775">
    <property type="entry name" value="WD40_repeat_CS"/>
</dbReference>
<feature type="region of interest" description="Disordered" evidence="6">
    <location>
        <begin position="1"/>
        <end position="32"/>
    </location>
</feature>
<comment type="similarity">
    <text evidence="5">Belongs to the UTP5 family.</text>
</comment>
<evidence type="ECO:0000313" key="9">
    <source>
        <dbReference type="Proteomes" id="UP000054270"/>
    </source>
</evidence>
<dbReference type="AlphaFoldDB" id="A0A0D2PLU0"/>
<evidence type="ECO:0000256" key="4">
    <source>
        <dbReference type="ARBA" id="ARBA00023242"/>
    </source>
</evidence>
<proteinExistence type="inferred from homology"/>
<dbReference type="InterPro" id="IPR001680">
    <property type="entry name" value="WD40_rpt"/>
</dbReference>
<dbReference type="OMA" id="CEHAVNP"/>
<dbReference type="InterPro" id="IPR052414">
    <property type="entry name" value="U3_snoRNA-assoc_WDR"/>
</dbReference>
<name>A0A0D2PLU0_HYPSF</name>
<protein>
    <recommendedName>
        <fullName evidence="7">Small-subunit processome Utp12 domain-containing protein</fullName>
    </recommendedName>
</protein>
<feature type="region of interest" description="Disordered" evidence="6">
    <location>
        <begin position="480"/>
        <end position="513"/>
    </location>
</feature>
<dbReference type="SMART" id="SM00320">
    <property type="entry name" value="WD40"/>
    <property type="match status" value="2"/>
</dbReference>
<keyword evidence="9" id="KW-1185">Reference proteome</keyword>
<keyword evidence="2" id="KW-0853">WD repeat</keyword>
<organism evidence="8 9">
    <name type="scientific">Hypholoma sublateritium (strain FD-334 SS-4)</name>
    <dbReference type="NCBI Taxonomy" id="945553"/>
    <lineage>
        <taxon>Eukaryota</taxon>
        <taxon>Fungi</taxon>
        <taxon>Dikarya</taxon>
        <taxon>Basidiomycota</taxon>
        <taxon>Agaricomycotina</taxon>
        <taxon>Agaricomycetes</taxon>
        <taxon>Agaricomycetidae</taxon>
        <taxon>Agaricales</taxon>
        <taxon>Agaricineae</taxon>
        <taxon>Strophariaceae</taxon>
        <taxon>Hypholoma</taxon>
    </lineage>
</organism>
<dbReference type="EMBL" id="KN817519">
    <property type="protein sequence ID" value="KJA29311.1"/>
    <property type="molecule type" value="Genomic_DNA"/>
</dbReference>
<accession>A0A0D2PLU0</accession>
<dbReference type="GO" id="GO:0032040">
    <property type="term" value="C:small-subunit processome"/>
    <property type="evidence" value="ECO:0007669"/>
    <property type="project" value="UniProtKB-ARBA"/>
</dbReference>
<evidence type="ECO:0000256" key="5">
    <source>
        <dbReference type="ARBA" id="ARBA00038335"/>
    </source>
</evidence>
<feature type="compositionally biased region" description="Acidic residues" evidence="6">
    <location>
        <begin position="746"/>
        <end position="762"/>
    </location>
</feature>
<evidence type="ECO:0000313" key="8">
    <source>
        <dbReference type="EMBL" id="KJA29311.1"/>
    </source>
</evidence>
<dbReference type="Gene3D" id="2.130.10.10">
    <property type="entry name" value="YVTN repeat-like/Quinoprotein amine dehydrogenase"/>
    <property type="match status" value="1"/>
</dbReference>
<evidence type="ECO:0000256" key="2">
    <source>
        <dbReference type="ARBA" id="ARBA00022574"/>
    </source>
</evidence>
<dbReference type="InterPro" id="IPR015943">
    <property type="entry name" value="WD40/YVTN_repeat-like_dom_sf"/>
</dbReference>
<dbReference type="PANTHER" id="PTHR44267">
    <property type="entry name" value="WD REPEAT-CONTAINING PROTEIN 43"/>
    <property type="match status" value="1"/>
</dbReference>
<dbReference type="Pfam" id="PF04003">
    <property type="entry name" value="Utp12"/>
    <property type="match status" value="1"/>
</dbReference>
<dbReference type="STRING" id="945553.A0A0D2PLU0"/>
<sequence length="762" mass="81920">MAPSKKSTASHSKSSKSRPISTSSLAQPSQSEASSVLSSFSPNGTLFALATLAVDKHRIRVYNVISGHAVAEHTVDSGRVSVLSWSTLHPESSNPESRSPSKKRKKTRSEDGDPISEADKEVVVLVIGLSNGTVSFFSPAHSKVIRTLSHPTSTTQIFALAIGLPDKSVIWTSSADSTIRLWDIQKNHILRSWKNDDHIPSTSLSIRPDGRIDQTDLLVAHHHIRLLDVQSTDSNSAQKPTQIASFTGHASPIKNLLWSALDTPSKTFFSSAESDRFIYVWSADGASSNEKSIASMSLDSDVRSLRLDKSEATRETLIALSSSGKLTFTPIPTDFPRGIGEKASKIPSLVPRSTLSTGSKSNSQDQAVLDFVPVSAETGSIRVARLVKGIRPVFDIIRYLDESGNYISAPVLDEISQLYTDETPQVVANERYTEPTSLAVGSGFEIAQDHSNDDAEDSHLDGSLQVDLAELSLGQRLTAVTEGDAGQQSESDDDDLVTGAAQSKTSKKQSKSEISVIPANSLTRTLIQALHSADSRLLEMCLTHSDPVLIRNTVRRLPPQLAIPLITACVDRLGRGARAANMKGGGGGTSSQRGMGLLTWLKTVLAIHTGHLMTIPDLVARLSGLHATLTSRLSLHDSLLSLSGRLDMVLAQVETRASTAPTPVTALGGKTKKAKKESIVKRYTEGETDSGDEDADMDVLVEVGSDDEGSVEDIELGGESDGNESDEDDVSDSEDDSDPTSKFIDDEAEEEFSDEEDEEESE</sequence>
<gene>
    <name evidence="8" type="ORF">HYPSUDRAFT_154313</name>
</gene>